<dbReference type="FunFam" id="3.10.310.40:FF:000001">
    <property type="entry name" value="Alanine--tRNA ligase"/>
    <property type="match status" value="1"/>
</dbReference>
<dbReference type="GO" id="GO:0008270">
    <property type="term" value="F:zinc ion binding"/>
    <property type="evidence" value="ECO:0007669"/>
    <property type="project" value="UniProtKB-UniRule"/>
</dbReference>
<dbReference type="SUPFAM" id="SSF55186">
    <property type="entry name" value="ThrRS/AlaRS common domain"/>
    <property type="match status" value="1"/>
</dbReference>
<feature type="binding site" evidence="11">
    <location>
        <position position="677"/>
    </location>
    <ligand>
        <name>Zn(2+)</name>
        <dbReference type="ChEBI" id="CHEBI:29105"/>
    </ligand>
</feature>
<dbReference type="Pfam" id="PF01411">
    <property type="entry name" value="tRNA-synt_2c"/>
    <property type="match status" value="1"/>
</dbReference>
<comment type="domain">
    <text evidence="11">Consists of three domains; the N-terminal catalytic domain, the editing domain and the C-terminal C-Ala domain. The editing domain removes incorrectly charged amino acids, while the C-Ala domain, along with tRNA(Ala), serves as a bridge to cooperatively bring together the editing and aminoacylation centers thus stimulating deacylation of misacylated tRNAs.</text>
</comment>
<dbReference type="EMBL" id="CADCVE010000037">
    <property type="protein sequence ID" value="CAA9453107.1"/>
    <property type="molecule type" value="Genomic_DNA"/>
</dbReference>
<evidence type="ECO:0000313" key="13">
    <source>
        <dbReference type="EMBL" id="CAA9453107.1"/>
    </source>
</evidence>
<dbReference type="InterPro" id="IPR012947">
    <property type="entry name" value="tRNA_SAD"/>
</dbReference>
<feature type="binding site" evidence="11">
    <location>
        <position position="579"/>
    </location>
    <ligand>
        <name>Zn(2+)</name>
        <dbReference type="ChEBI" id="CHEBI:29105"/>
    </ligand>
</feature>
<keyword evidence="2 11" id="KW-0820">tRNA-binding</keyword>
<protein>
    <recommendedName>
        <fullName evidence="11">Alanine--tRNA ligase</fullName>
        <ecNumber evidence="11">6.1.1.7</ecNumber>
    </recommendedName>
    <alternativeName>
        <fullName evidence="11">Alanyl-tRNA synthetase</fullName>
        <shortName evidence="11">AlaRS</shortName>
    </alternativeName>
</protein>
<proteinExistence type="inferred from homology"/>
<comment type="catalytic activity">
    <reaction evidence="10 11">
        <text>tRNA(Ala) + L-alanine + ATP = L-alanyl-tRNA(Ala) + AMP + diphosphate</text>
        <dbReference type="Rhea" id="RHEA:12540"/>
        <dbReference type="Rhea" id="RHEA-COMP:9657"/>
        <dbReference type="Rhea" id="RHEA-COMP:9923"/>
        <dbReference type="ChEBI" id="CHEBI:30616"/>
        <dbReference type="ChEBI" id="CHEBI:33019"/>
        <dbReference type="ChEBI" id="CHEBI:57972"/>
        <dbReference type="ChEBI" id="CHEBI:78442"/>
        <dbReference type="ChEBI" id="CHEBI:78497"/>
        <dbReference type="ChEBI" id="CHEBI:456215"/>
        <dbReference type="EC" id="6.1.1.7"/>
    </reaction>
</comment>
<keyword evidence="11" id="KW-0862">Zinc</keyword>
<dbReference type="InterPro" id="IPR018162">
    <property type="entry name" value="Ala-tRNA-ligase_IIc_anticod-bd"/>
</dbReference>
<evidence type="ECO:0000256" key="3">
    <source>
        <dbReference type="ARBA" id="ARBA00022598"/>
    </source>
</evidence>
<keyword evidence="5 11" id="KW-0067">ATP-binding</keyword>
<dbReference type="AlphaFoldDB" id="A0A6J4QTG9"/>
<reference evidence="13" key="1">
    <citation type="submission" date="2020-02" db="EMBL/GenBank/DDBJ databases">
        <authorList>
            <person name="Meier V. D."/>
        </authorList>
    </citation>
    <scope>NUCLEOTIDE SEQUENCE</scope>
    <source>
        <strain evidence="13">AVDCRST_MAG28</strain>
    </source>
</reference>
<evidence type="ECO:0000256" key="7">
    <source>
        <dbReference type="ARBA" id="ARBA00022917"/>
    </source>
</evidence>
<dbReference type="InterPro" id="IPR018163">
    <property type="entry name" value="Thr/Ala-tRNA-synth_IIc_edit"/>
</dbReference>
<accession>A0A6J4QTG9</accession>
<dbReference type="GO" id="GO:0004813">
    <property type="term" value="F:alanine-tRNA ligase activity"/>
    <property type="evidence" value="ECO:0007669"/>
    <property type="project" value="UniProtKB-UniRule"/>
</dbReference>
<feature type="binding site" evidence="11">
    <location>
        <position position="681"/>
    </location>
    <ligand>
        <name>Zn(2+)</name>
        <dbReference type="ChEBI" id="CHEBI:29105"/>
    </ligand>
</feature>
<keyword evidence="4 11" id="KW-0547">Nucleotide-binding</keyword>
<keyword evidence="7 11" id="KW-0648">Protein biosynthesis</keyword>
<dbReference type="NCBIfam" id="TIGR00344">
    <property type="entry name" value="alaS"/>
    <property type="match status" value="1"/>
</dbReference>
<name>A0A6J4QTG9_9ACTN</name>
<dbReference type="GO" id="GO:0000049">
    <property type="term" value="F:tRNA binding"/>
    <property type="evidence" value="ECO:0007669"/>
    <property type="project" value="UniProtKB-KW"/>
</dbReference>
<comment type="similarity">
    <text evidence="1 11">Belongs to the class-II aminoacyl-tRNA synthetase family.</text>
</comment>
<dbReference type="HAMAP" id="MF_00036_B">
    <property type="entry name" value="Ala_tRNA_synth_B"/>
    <property type="match status" value="1"/>
</dbReference>
<keyword evidence="11" id="KW-0479">Metal-binding</keyword>
<dbReference type="SUPFAM" id="SSF101353">
    <property type="entry name" value="Putative anticodon-binding domain of alanyl-tRNA synthetase (AlaRS)"/>
    <property type="match status" value="1"/>
</dbReference>
<evidence type="ECO:0000256" key="4">
    <source>
        <dbReference type="ARBA" id="ARBA00022741"/>
    </source>
</evidence>
<keyword evidence="8 11" id="KW-0030">Aminoacyl-tRNA synthetase</keyword>
<feature type="domain" description="Alanyl-transfer RNA synthetases family profile" evidence="12">
    <location>
        <begin position="5"/>
        <end position="720"/>
    </location>
</feature>
<dbReference type="GO" id="GO:0002161">
    <property type="term" value="F:aminoacyl-tRNA deacylase activity"/>
    <property type="evidence" value="ECO:0007669"/>
    <property type="project" value="TreeGrafter"/>
</dbReference>
<comment type="subcellular location">
    <subcellularLocation>
        <location evidence="11">Cytoplasm</location>
    </subcellularLocation>
</comment>
<sequence length="893" mass="98010">MQTVMQSQEIRDRFLDFFTRRGHKPYPSSSLVPHNDPTVLLTTAGMQQFITYFTGQDRPPAPRATSVQKCFRTVDLDEVGDSTHLTFFEMLGNFSFGDYFKKEAIEWAWEFLTQELGLPPERLWITIFEGDENAPEDLEAKEHWMRVGVPEHRIFGLSKSENWWGPPGDSGPCGPCSEVYYDYGEDLSKGDPSADPKYGPGGDEGDPRFIEIWNLVFNQYEQHKNGSLTPLAKPGIDTGMGLERTVAVVQNVRSVYETDLYKPVFERIREMSNVTLGSSPGTDRALYVLADHARSMAFLIADGVRPGNQRREYVLRRIIRRATLQAYSRLGIGADGVAGLAEVVVDHMGSVYSELEEARGDIRRVVVAEAERFIEVYDAGMQVLEAEIERLAGGNFPGEVAFTLHDTYGFPVEVTREVLAQRGISLDEAGFERAMEDQRERGRDALQGHERLVAAFRDREIKSRFVGYEREQIETKVLAVAEAPGGTDGEAGGGAGDKDLHVVLAENPFYATGGGQVADEGWISSENGQLEVVDVVPAGNYQVLRARPQWGKIEEGEAVTASINRVRRQQIEANHTATHILHWALRAVLGKDVVQAGSYVGPDRLRFDYRYTGKVEEAGLRHIQEQCLLKITENQPVRYYTTTLEEARNLGAMMLFGEKYGGLVRVVEIDGFSRELCAGTHVRGTAEVGAFKIISNRKHGADLYRIEVLTGREALYYLIRATEKAEQVAGSLRVRIEELSGAISGLQEEAREAREASREQALKKGLEDVGALVESAELMDGAAVVTGQVAAADASGLRQVSDDVKNRLGGPAAVVLAADVEGKAILIANLHPEVSRRIGAGEIVREASAVLGGRGGGSPTMGQGGGSEVAAIPEALSKARDILGQRLADPSKA</sequence>
<dbReference type="PROSITE" id="PS50860">
    <property type="entry name" value="AA_TRNA_LIGASE_II_ALA"/>
    <property type="match status" value="1"/>
</dbReference>
<dbReference type="SMART" id="SM00863">
    <property type="entry name" value="tRNA_SAD"/>
    <property type="match status" value="1"/>
</dbReference>
<dbReference type="InterPro" id="IPR002318">
    <property type="entry name" value="Ala-tRNA-lgiase_IIc"/>
</dbReference>
<evidence type="ECO:0000256" key="11">
    <source>
        <dbReference type="HAMAP-Rule" id="MF_00036"/>
    </source>
</evidence>
<evidence type="ECO:0000259" key="12">
    <source>
        <dbReference type="PROSITE" id="PS50860"/>
    </source>
</evidence>
<dbReference type="PANTHER" id="PTHR11777:SF9">
    <property type="entry name" value="ALANINE--TRNA LIGASE, CYTOPLASMIC"/>
    <property type="match status" value="1"/>
</dbReference>
<comment type="cofactor">
    <cofactor evidence="11">
        <name>Zn(2+)</name>
        <dbReference type="ChEBI" id="CHEBI:29105"/>
    </cofactor>
    <text evidence="11">Binds 1 zinc ion per subunit.</text>
</comment>
<dbReference type="Gene3D" id="3.30.980.10">
    <property type="entry name" value="Threonyl-trna Synthetase, Chain A, domain 2"/>
    <property type="match status" value="1"/>
</dbReference>
<feature type="binding site" evidence="11">
    <location>
        <position position="575"/>
    </location>
    <ligand>
        <name>Zn(2+)</name>
        <dbReference type="ChEBI" id="CHEBI:29105"/>
    </ligand>
</feature>
<dbReference type="InterPro" id="IPR018165">
    <property type="entry name" value="Ala-tRNA-synth_IIc_core"/>
</dbReference>
<evidence type="ECO:0000256" key="8">
    <source>
        <dbReference type="ARBA" id="ARBA00023146"/>
    </source>
</evidence>
<dbReference type="GO" id="GO:0005829">
    <property type="term" value="C:cytosol"/>
    <property type="evidence" value="ECO:0007669"/>
    <property type="project" value="TreeGrafter"/>
</dbReference>
<dbReference type="InterPro" id="IPR018164">
    <property type="entry name" value="Ala-tRNA-synth_IIc_N"/>
</dbReference>
<gene>
    <name evidence="11" type="primary">alaS</name>
    <name evidence="13" type="ORF">AVDCRST_MAG28-2008</name>
</gene>
<dbReference type="InterPro" id="IPR023033">
    <property type="entry name" value="Ala_tRNA_ligase_euk/bac"/>
</dbReference>
<evidence type="ECO:0000256" key="10">
    <source>
        <dbReference type="ARBA" id="ARBA00048300"/>
    </source>
</evidence>
<dbReference type="Gene3D" id="3.10.310.40">
    <property type="match status" value="1"/>
</dbReference>
<dbReference type="CDD" id="cd00673">
    <property type="entry name" value="AlaRS_core"/>
    <property type="match status" value="1"/>
</dbReference>
<dbReference type="FunFam" id="3.30.980.10:FF:000004">
    <property type="entry name" value="Alanine--tRNA ligase, cytoplasmic"/>
    <property type="match status" value="1"/>
</dbReference>
<evidence type="ECO:0000256" key="1">
    <source>
        <dbReference type="ARBA" id="ARBA00008226"/>
    </source>
</evidence>
<evidence type="ECO:0000256" key="6">
    <source>
        <dbReference type="ARBA" id="ARBA00022884"/>
    </source>
</evidence>
<keyword evidence="11" id="KW-0963">Cytoplasm</keyword>
<dbReference type="EC" id="6.1.1.7" evidence="11"/>
<dbReference type="Pfam" id="PF02272">
    <property type="entry name" value="DHHA1"/>
    <property type="match status" value="1"/>
</dbReference>
<evidence type="ECO:0000256" key="2">
    <source>
        <dbReference type="ARBA" id="ARBA00022555"/>
    </source>
</evidence>
<dbReference type="Gene3D" id="2.40.30.130">
    <property type="match status" value="1"/>
</dbReference>
<comment type="function">
    <text evidence="9 11">Catalyzes the attachment of alanine to tRNA(Ala) in a two-step reaction: alanine is first activated by ATP to form Ala-AMP and then transferred to the acceptor end of tRNA(Ala). Also edits incorrectly charged Ser-tRNA(Ala) and Gly-tRNA(Ala) via its editing domain.</text>
</comment>
<dbReference type="PANTHER" id="PTHR11777">
    <property type="entry name" value="ALANYL-TRNA SYNTHETASE"/>
    <property type="match status" value="1"/>
</dbReference>
<organism evidence="13">
    <name type="scientific">uncultured Rubrobacteraceae bacterium</name>
    <dbReference type="NCBI Taxonomy" id="349277"/>
    <lineage>
        <taxon>Bacteria</taxon>
        <taxon>Bacillati</taxon>
        <taxon>Actinomycetota</taxon>
        <taxon>Rubrobacteria</taxon>
        <taxon>Rubrobacterales</taxon>
        <taxon>Rubrobacteraceae</taxon>
        <taxon>environmental samples</taxon>
    </lineage>
</organism>
<dbReference type="InterPro" id="IPR009000">
    <property type="entry name" value="Transl_B-barrel_sf"/>
</dbReference>
<dbReference type="InterPro" id="IPR045864">
    <property type="entry name" value="aa-tRNA-synth_II/BPL/LPL"/>
</dbReference>
<dbReference type="Gene3D" id="3.30.930.10">
    <property type="entry name" value="Bira Bifunctional Protein, Domain 2"/>
    <property type="match status" value="1"/>
</dbReference>
<evidence type="ECO:0000256" key="9">
    <source>
        <dbReference type="ARBA" id="ARBA00024779"/>
    </source>
</evidence>
<dbReference type="InterPro" id="IPR003156">
    <property type="entry name" value="DHHA1_dom"/>
</dbReference>
<dbReference type="GO" id="GO:0005524">
    <property type="term" value="F:ATP binding"/>
    <property type="evidence" value="ECO:0007669"/>
    <property type="project" value="UniProtKB-UniRule"/>
</dbReference>
<dbReference type="GO" id="GO:0006419">
    <property type="term" value="P:alanyl-tRNA aminoacylation"/>
    <property type="evidence" value="ECO:0007669"/>
    <property type="project" value="UniProtKB-UniRule"/>
</dbReference>
<keyword evidence="6 11" id="KW-0694">RNA-binding</keyword>
<dbReference type="SUPFAM" id="SSF50447">
    <property type="entry name" value="Translation proteins"/>
    <property type="match status" value="1"/>
</dbReference>
<dbReference type="Pfam" id="PF07973">
    <property type="entry name" value="tRNA_SAD"/>
    <property type="match status" value="1"/>
</dbReference>
<keyword evidence="3 11" id="KW-0436">Ligase</keyword>
<evidence type="ECO:0000256" key="5">
    <source>
        <dbReference type="ARBA" id="ARBA00022840"/>
    </source>
</evidence>
<dbReference type="InterPro" id="IPR050058">
    <property type="entry name" value="Ala-tRNA_ligase"/>
</dbReference>
<dbReference type="SUPFAM" id="SSF55681">
    <property type="entry name" value="Class II aaRS and biotin synthetases"/>
    <property type="match status" value="1"/>
</dbReference>
<dbReference type="PRINTS" id="PR00980">
    <property type="entry name" value="TRNASYNTHALA"/>
</dbReference>